<evidence type="ECO:0000313" key="2">
    <source>
        <dbReference type="Proteomes" id="UP000228750"/>
    </source>
</evidence>
<proteinExistence type="predicted"/>
<dbReference type="Proteomes" id="UP000228750">
    <property type="component" value="Unassembled WGS sequence"/>
</dbReference>
<organism evidence="1 2">
    <name type="scientific">Candidatus Magasanikbacteria bacterium CG_4_10_14_0_2_um_filter_41_10</name>
    <dbReference type="NCBI Taxonomy" id="1974638"/>
    <lineage>
        <taxon>Bacteria</taxon>
        <taxon>Candidatus Magasanikiibacteriota</taxon>
    </lineage>
</organism>
<evidence type="ECO:0000313" key="1">
    <source>
        <dbReference type="EMBL" id="PIZ92891.1"/>
    </source>
</evidence>
<dbReference type="AlphaFoldDB" id="A0A2M7V333"/>
<protein>
    <submittedName>
        <fullName evidence="1">Uncharacterized protein</fullName>
    </submittedName>
</protein>
<accession>A0A2M7V333</accession>
<name>A0A2M7V333_9BACT</name>
<reference evidence="2" key="1">
    <citation type="submission" date="2017-09" db="EMBL/GenBank/DDBJ databases">
        <title>Depth-based differentiation of microbial function through sediment-hosted aquifers and enrichment of novel symbionts in the deep terrestrial subsurface.</title>
        <authorList>
            <person name="Probst A.J."/>
            <person name="Ladd B."/>
            <person name="Jarett J.K."/>
            <person name="Geller-Mcgrath D.E."/>
            <person name="Sieber C.M.K."/>
            <person name="Emerson J.B."/>
            <person name="Anantharaman K."/>
            <person name="Thomas B.C."/>
            <person name="Malmstrom R."/>
            <person name="Stieglmeier M."/>
            <person name="Klingl A."/>
            <person name="Woyke T."/>
            <person name="Ryan C.M."/>
            <person name="Banfield J.F."/>
        </authorList>
    </citation>
    <scope>NUCLEOTIDE SEQUENCE [LARGE SCALE GENOMIC DNA]</scope>
</reference>
<dbReference type="EMBL" id="PFPJ01000065">
    <property type="protein sequence ID" value="PIZ92891.1"/>
    <property type="molecule type" value="Genomic_DNA"/>
</dbReference>
<sequence length="85" mass="9699">MAHPVTGLIREAKEAFPENRAIRGLHEQPRELAELTAALHREVERYSFKAGAVLQATSIEQLHPQAERLQVAENLHQRAVDLKRR</sequence>
<comment type="caution">
    <text evidence="1">The sequence shown here is derived from an EMBL/GenBank/DDBJ whole genome shotgun (WGS) entry which is preliminary data.</text>
</comment>
<gene>
    <name evidence="1" type="ORF">COX82_03765</name>
</gene>